<keyword evidence="3" id="KW-1185">Reference proteome</keyword>
<reference evidence="2 3" key="1">
    <citation type="submission" date="2013-09" db="EMBL/GenBank/DDBJ databases">
        <title>Biodegradation of hydrocarbons in the deep terrestrial subsurface : characterization of a microbial consortium composed of two Desulfotomaculum species originating from a deep geological formation.</title>
        <authorList>
            <person name="Aullo T."/>
            <person name="Berlendis S."/>
            <person name="Lascourreges J.-F."/>
            <person name="Dessort D."/>
            <person name="Saint-Laurent S."/>
            <person name="Schraauwers B."/>
            <person name="Mas J."/>
            <person name="Magot M."/>
            <person name="Ranchou-Peyruse A."/>
        </authorList>
    </citation>
    <scope>NUCLEOTIDE SEQUENCE [LARGE SCALE GENOMIC DNA]</scope>
    <source>
        <strain evidence="2 3">Bs107</strain>
    </source>
</reference>
<dbReference type="PANTHER" id="PTHR43630:SF2">
    <property type="entry name" value="GLYCOSYLTRANSFERASE"/>
    <property type="match status" value="1"/>
</dbReference>
<evidence type="ECO:0000313" key="3">
    <source>
        <dbReference type="Proteomes" id="UP000222564"/>
    </source>
</evidence>
<dbReference type="EMBL" id="AWQQ01000054">
    <property type="protein sequence ID" value="PHJ38275.1"/>
    <property type="molecule type" value="Genomic_DNA"/>
</dbReference>
<evidence type="ECO:0000313" key="2">
    <source>
        <dbReference type="EMBL" id="PHJ38275.1"/>
    </source>
</evidence>
<dbReference type="InterPro" id="IPR001173">
    <property type="entry name" value="Glyco_trans_2-like"/>
</dbReference>
<accession>A0A2C6MF40</accession>
<dbReference type="SUPFAM" id="SSF53448">
    <property type="entry name" value="Nucleotide-diphospho-sugar transferases"/>
    <property type="match status" value="2"/>
</dbReference>
<dbReference type="PANTHER" id="PTHR43630">
    <property type="entry name" value="POLY-BETA-1,6-N-ACETYL-D-GLUCOSAMINE SYNTHASE"/>
    <property type="match status" value="1"/>
</dbReference>
<comment type="caution">
    <text evidence="2">The sequence shown here is derived from an EMBL/GenBank/DDBJ whole genome shotgun (WGS) entry which is preliminary data.</text>
</comment>
<keyword evidence="2" id="KW-0808">Transferase</keyword>
<dbReference type="CDD" id="cd00761">
    <property type="entry name" value="Glyco_tranf_GTA_type"/>
    <property type="match status" value="1"/>
</dbReference>
<dbReference type="Pfam" id="PF00535">
    <property type="entry name" value="Glycos_transf_2"/>
    <property type="match status" value="1"/>
</dbReference>
<organism evidence="2 3">
    <name type="scientific">Desulforamulus profundi</name>
    <dbReference type="NCBI Taxonomy" id="1383067"/>
    <lineage>
        <taxon>Bacteria</taxon>
        <taxon>Bacillati</taxon>
        <taxon>Bacillota</taxon>
        <taxon>Clostridia</taxon>
        <taxon>Eubacteriales</taxon>
        <taxon>Peptococcaceae</taxon>
        <taxon>Desulforamulus</taxon>
    </lineage>
</organism>
<gene>
    <name evidence="2" type="ORF">P378_10610</name>
</gene>
<feature type="domain" description="Glycosyltransferase 2-like" evidence="1">
    <location>
        <begin position="291"/>
        <end position="416"/>
    </location>
</feature>
<protein>
    <submittedName>
        <fullName evidence="2">Glycosyl transferase</fullName>
    </submittedName>
</protein>
<sequence>MTKRVMVASPVKQKKVILKEFLESLEKLDKSGLQMDFVFIDDNNDHSLLDNFARQKDNVRIIKVKSLDKYICDEQTHYWHEELIWKVAAFKNKFLEMAYEEGYDYLFLADSDLYLHPKTIKHLVSLNKDIVSEVFWTKWGPDLQPLPQVWVADQYQLFQAPRGHELSEEDVKKRTQEFLDMLSKPGTYRVGGLGACTLLSRKALSMGISFREIYNVGLWGEDRHFCIRAVALGLELYADTHYPPFHIYRESELGELAVYKKKIRSGRRKTGKTKNNIGTEPGSKITLAMLVRNEAGRYLERVLKQAKRYIDNAVILDDASEDETVEVCKKVLDGIPLTMVSNETSCFNNEIFLRKKLWQMAVDTEPDWILILDADEVFEDNAAEVLKALAKRKDLYWYAFRLFDMWTETHYREDQYWCAHKTFRPFMVRYFPEFDYRWRETPLHCGRLPINILHLKGENHPLRLKHLVG</sequence>
<dbReference type="InterPro" id="IPR029044">
    <property type="entry name" value="Nucleotide-diphossugar_trans"/>
</dbReference>
<proteinExistence type="predicted"/>
<dbReference type="Gene3D" id="3.90.550.10">
    <property type="entry name" value="Spore Coat Polysaccharide Biosynthesis Protein SpsA, Chain A"/>
    <property type="match status" value="2"/>
</dbReference>
<dbReference type="GO" id="GO:0016740">
    <property type="term" value="F:transferase activity"/>
    <property type="evidence" value="ECO:0007669"/>
    <property type="project" value="UniProtKB-KW"/>
</dbReference>
<dbReference type="Proteomes" id="UP000222564">
    <property type="component" value="Unassembled WGS sequence"/>
</dbReference>
<dbReference type="AlphaFoldDB" id="A0A2C6MF40"/>
<name>A0A2C6MF40_9FIRM</name>
<evidence type="ECO:0000259" key="1">
    <source>
        <dbReference type="Pfam" id="PF00535"/>
    </source>
</evidence>